<keyword evidence="5 8" id="KW-0804">Transcription</keyword>
<feature type="domain" description="Transcription elongation factor GreA/GreB C-terminal" evidence="10">
    <location>
        <begin position="80"/>
        <end position="155"/>
    </location>
</feature>
<dbReference type="PANTHER" id="PTHR30437">
    <property type="entry name" value="TRANSCRIPTION ELONGATION FACTOR GREA"/>
    <property type="match status" value="1"/>
</dbReference>
<dbReference type="GO" id="GO:0070063">
    <property type="term" value="F:RNA polymerase binding"/>
    <property type="evidence" value="ECO:0007669"/>
    <property type="project" value="InterPro"/>
</dbReference>
<dbReference type="GO" id="GO:0032784">
    <property type="term" value="P:regulation of DNA-templated transcription elongation"/>
    <property type="evidence" value="ECO:0007669"/>
    <property type="project" value="UniProtKB-UniRule"/>
</dbReference>
<evidence type="ECO:0000259" key="11">
    <source>
        <dbReference type="Pfam" id="PF03449"/>
    </source>
</evidence>
<dbReference type="InterPro" id="IPR018151">
    <property type="entry name" value="TF_GreA/GreB_CS"/>
</dbReference>
<evidence type="ECO:0000256" key="9">
    <source>
        <dbReference type="RuleBase" id="RU000556"/>
    </source>
</evidence>
<dbReference type="InterPro" id="IPR028624">
    <property type="entry name" value="Tscrpt_elong_fac_GreA/B"/>
</dbReference>
<dbReference type="PIRSF" id="PIRSF006092">
    <property type="entry name" value="GreA_GreB"/>
    <property type="match status" value="1"/>
</dbReference>
<evidence type="ECO:0000256" key="7">
    <source>
        <dbReference type="ARBA" id="ARBA00030776"/>
    </source>
</evidence>
<dbReference type="NCBIfam" id="TIGR01462">
    <property type="entry name" value="greA"/>
    <property type="match status" value="1"/>
</dbReference>
<evidence type="ECO:0000313" key="12">
    <source>
        <dbReference type="EMBL" id="CRI33752.1"/>
    </source>
</evidence>
<comment type="similarity">
    <text evidence="1 8 9">Belongs to the GreA/GreB family.</text>
</comment>
<dbReference type="Pfam" id="PF01272">
    <property type="entry name" value="GreA_GreB"/>
    <property type="match status" value="1"/>
</dbReference>
<dbReference type="GO" id="GO:0006354">
    <property type="term" value="P:DNA-templated transcription elongation"/>
    <property type="evidence" value="ECO:0007669"/>
    <property type="project" value="TreeGrafter"/>
</dbReference>
<keyword evidence="3 8" id="KW-0805">Transcription regulation</keyword>
<dbReference type="AlphaFoldDB" id="A0A0K2Y6M6"/>
<evidence type="ECO:0000256" key="2">
    <source>
        <dbReference type="ARBA" id="ARBA00013729"/>
    </source>
</evidence>
<dbReference type="GeneID" id="76196419"/>
<dbReference type="InterPro" id="IPR023459">
    <property type="entry name" value="Tscrpt_elong_fac_GreA/B_fam"/>
</dbReference>
<dbReference type="FunFam" id="3.10.50.30:FF:000001">
    <property type="entry name" value="Transcription elongation factor GreA"/>
    <property type="match status" value="1"/>
</dbReference>
<dbReference type="GO" id="GO:0003677">
    <property type="term" value="F:DNA binding"/>
    <property type="evidence" value="ECO:0007669"/>
    <property type="project" value="UniProtKB-UniRule"/>
</dbReference>
<evidence type="ECO:0000259" key="10">
    <source>
        <dbReference type="Pfam" id="PF01272"/>
    </source>
</evidence>
<dbReference type="EMBL" id="CDMK01000001">
    <property type="protein sequence ID" value="CRI33752.1"/>
    <property type="molecule type" value="Genomic_DNA"/>
</dbReference>
<dbReference type="Gene3D" id="3.10.50.30">
    <property type="entry name" value="Transcription elongation factor, GreA/GreB, C-terminal domain"/>
    <property type="match status" value="1"/>
</dbReference>
<evidence type="ECO:0000256" key="5">
    <source>
        <dbReference type="ARBA" id="ARBA00023163"/>
    </source>
</evidence>
<dbReference type="HAMAP" id="MF_00105">
    <property type="entry name" value="GreA_GreB"/>
    <property type="match status" value="1"/>
</dbReference>
<dbReference type="NCBIfam" id="NF001261">
    <property type="entry name" value="PRK00226.1-2"/>
    <property type="match status" value="1"/>
</dbReference>
<keyword evidence="13" id="KW-1185">Reference proteome</keyword>
<evidence type="ECO:0000256" key="4">
    <source>
        <dbReference type="ARBA" id="ARBA00023125"/>
    </source>
</evidence>
<evidence type="ECO:0000256" key="1">
    <source>
        <dbReference type="ARBA" id="ARBA00008213"/>
    </source>
</evidence>
<keyword evidence="4 8" id="KW-0238">DNA-binding</keyword>
<dbReference type="RefSeq" id="WP_015107611.1">
    <property type="nucleotide sequence ID" value="NZ_CDMK01000001.1"/>
</dbReference>
<name>A0A0K2Y6M6_HELHE</name>
<dbReference type="InterPro" id="IPR036953">
    <property type="entry name" value="GreA/GreB_C_sf"/>
</dbReference>
<dbReference type="Pfam" id="PF03449">
    <property type="entry name" value="GreA_GreB_N"/>
    <property type="match status" value="1"/>
</dbReference>
<dbReference type="InterPro" id="IPR001437">
    <property type="entry name" value="Tscrpt_elong_fac_GreA/B_C"/>
</dbReference>
<proteinExistence type="inferred from homology"/>
<evidence type="ECO:0000256" key="3">
    <source>
        <dbReference type="ARBA" id="ARBA00023015"/>
    </source>
</evidence>
<feature type="domain" description="Transcription elongation factor GreA/GreB N-terminal" evidence="11">
    <location>
        <begin position="4"/>
        <end position="73"/>
    </location>
</feature>
<dbReference type="NCBIfam" id="NF001263">
    <property type="entry name" value="PRK00226.1-4"/>
    <property type="match status" value="1"/>
</dbReference>
<dbReference type="GO" id="GO:0003746">
    <property type="term" value="F:translation elongation factor activity"/>
    <property type="evidence" value="ECO:0007669"/>
    <property type="project" value="UniProtKB-KW"/>
</dbReference>
<keyword evidence="12" id="KW-0251">Elongation factor</keyword>
<dbReference type="PROSITE" id="PS00829">
    <property type="entry name" value="GREAB_1"/>
    <property type="match status" value="1"/>
</dbReference>
<organism evidence="12 13">
    <name type="scientific">Helicobacter heilmannii</name>
    <dbReference type="NCBI Taxonomy" id="35817"/>
    <lineage>
        <taxon>Bacteria</taxon>
        <taxon>Pseudomonadati</taxon>
        <taxon>Campylobacterota</taxon>
        <taxon>Epsilonproteobacteria</taxon>
        <taxon>Campylobacterales</taxon>
        <taxon>Helicobacteraceae</taxon>
        <taxon>Helicobacter</taxon>
    </lineage>
</organism>
<keyword evidence="12" id="KW-0648">Protein biosynthesis</keyword>
<dbReference type="PANTHER" id="PTHR30437:SF4">
    <property type="entry name" value="TRANSCRIPTION ELONGATION FACTOR GREA"/>
    <property type="match status" value="1"/>
</dbReference>
<dbReference type="Gene3D" id="1.10.287.180">
    <property type="entry name" value="Transcription elongation factor, GreA/GreB, N-terminal domain"/>
    <property type="match status" value="1"/>
</dbReference>
<dbReference type="InterPro" id="IPR036805">
    <property type="entry name" value="Tscrpt_elong_fac_GreA/B_N_sf"/>
</dbReference>
<dbReference type="InterPro" id="IPR006359">
    <property type="entry name" value="Tscrpt_elong_fac_GreA"/>
</dbReference>
<dbReference type="InterPro" id="IPR022691">
    <property type="entry name" value="Tscrpt_elong_fac_GreA/B_N"/>
</dbReference>
<protein>
    <recommendedName>
        <fullName evidence="2 8">Transcription elongation factor GreA</fullName>
    </recommendedName>
    <alternativeName>
        <fullName evidence="7 8">Transcript cleavage factor GreA</fullName>
    </alternativeName>
</protein>
<evidence type="ECO:0000256" key="6">
    <source>
        <dbReference type="ARBA" id="ARBA00024916"/>
    </source>
</evidence>
<comment type="function">
    <text evidence="6 8 9">Necessary for efficient RNA polymerase transcription elongation past template-encoded arresting sites. The arresting sites in DNA have the property of trapping a certain fraction of elongating RNA polymerases that pass through, resulting in locked ternary complexes. Cleavage of the nascent transcript by cleavage factors such as GreA or GreB allows the resumption of elongation from the new 3'terminus. GreA releases sequences of 2 to 3 nucleotides.</text>
</comment>
<reference evidence="13" key="1">
    <citation type="submission" date="2014-12" db="EMBL/GenBank/DDBJ databases">
        <authorList>
            <person name="Smet A."/>
        </authorList>
    </citation>
    <scope>NUCLEOTIDE SEQUENCE [LARGE SCALE GENOMIC DNA]</scope>
</reference>
<sequence>MKEPMSAYGYEKICAELKKLKEVERPQIVKEIDRAREHGDLKENAEYHAAKEKQTFIEARINDLSRILANAQVIDPSTLSHQKVSFGSTVKVLNLDNDKEFCYTIVGSMESDPTRGLISFGSPIAKSLMGKSKGDEVTVVLPSGESEFEILDIYYKDIDYVQS</sequence>
<dbReference type="SUPFAM" id="SSF46557">
    <property type="entry name" value="GreA transcript cleavage protein, N-terminal domain"/>
    <property type="match status" value="1"/>
</dbReference>
<dbReference type="FunFam" id="1.10.287.180:FF:000001">
    <property type="entry name" value="Transcription elongation factor GreA"/>
    <property type="match status" value="1"/>
</dbReference>
<gene>
    <name evidence="8" type="primary">greA</name>
    <name evidence="12" type="ORF">HHE01_14380</name>
</gene>
<dbReference type="SUPFAM" id="SSF54534">
    <property type="entry name" value="FKBP-like"/>
    <property type="match status" value="1"/>
</dbReference>
<evidence type="ECO:0000256" key="8">
    <source>
        <dbReference type="HAMAP-Rule" id="MF_00105"/>
    </source>
</evidence>
<dbReference type="Proteomes" id="UP000046090">
    <property type="component" value="Unassembled WGS sequence"/>
</dbReference>
<evidence type="ECO:0000313" key="13">
    <source>
        <dbReference type="Proteomes" id="UP000046090"/>
    </source>
</evidence>
<accession>A0A0K2Y6M6</accession>
<dbReference type="NCBIfam" id="NF001264">
    <property type="entry name" value="PRK00226.1-5"/>
    <property type="match status" value="1"/>
</dbReference>